<evidence type="ECO:0000313" key="7">
    <source>
        <dbReference type="EMBL" id="CAH2089454.1"/>
    </source>
</evidence>
<dbReference type="Pfam" id="PF21787">
    <property type="entry name" value="TNP-like_RNaseH_N"/>
    <property type="match status" value="1"/>
</dbReference>
<keyword evidence="3" id="KW-0862">Zinc</keyword>
<keyword evidence="1" id="KW-0479">Metal-binding</keyword>
<dbReference type="SMART" id="SM00692">
    <property type="entry name" value="DM3"/>
    <property type="match status" value="1"/>
</dbReference>
<dbReference type="InterPro" id="IPR048366">
    <property type="entry name" value="TNP-like_GBD"/>
</dbReference>
<feature type="domain" description="THAP-type" evidence="6">
    <location>
        <begin position="1"/>
        <end position="88"/>
    </location>
</feature>
<name>A0AAU9TVG2_EUPED</name>
<keyword evidence="8" id="KW-1185">Reference proteome</keyword>
<dbReference type="Proteomes" id="UP001153954">
    <property type="component" value="Unassembled WGS sequence"/>
</dbReference>
<dbReference type="PANTHER" id="PTHR47577">
    <property type="entry name" value="THAP DOMAIN-CONTAINING PROTEIN 6"/>
    <property type="match status" value="1"/>
</dbReference>
<dbReference type="InterPro" id="IPR048367">
    <property type="entry name" value="TNP-like_RNaseH_C"/>
</dbReference>
<dbReference type="PANTHER" id="PTHR47577:SF2">
    <property type="entry name" value="THAP DOMAIN CONTAINING 9"/>
    <property type="match status" value="1"/>
</dbReference>
<comment type="caution">
    <text evidence="7">The sequence shown here is derived from an EMBL/GenBank/DDBJ whole genome shotgun (WGS) entry which is preliminary data.</text>
</comment>
<evidence type="ECO:0000256" key="5">
    <source>
        <dbReference type="PROSITE-ProRule" id="PRU00309"/>
    </source>
</evidence>
<dbReference type="SUPFAM" id="SSF57716">
    <property type="entry name" value="Glucocorticoid receptor-like (DNA-binding domain)"/>
    <property type="match status" value="1"/>
</dbReference>
<protein>
    <recommendedName>
        <fullName evidence="6">THAP-type domain-containing protein</fullName>
    </recommendedName>
</protein>
<sequence length="867" mass="99995">MTKTTLKCEICNIKTCRVDNKKRDFMAKFPLDSERCKKWVKATGKEDLAYVPIEKLHQLKYICAKHFRNKDFNKKKTRLKKTAIPSLEISSTPLSDDILAEFPLSCVASSQLLPVRRTDNLQLSCRATLVSQERDRQAVPMTPRKRKLIKKLKYSQTLIKNLKKKVDKIDNIESPTLKSLIASSISNQRRKNKGKRWTKFNKTVAVAIYKKSPKAYRYLSQLLPMPSIRTLQTVLDNMKMNTGIDPTSMNHLKKKSESLSDKDKTCVILFDEIALKKRLIYNITTDKIDGYEDLGDGKRSEKIADHALVIMLQGVHKSMKQPIAHYFVKGTIATEKLAIIIKDVIRAITEAGYEVIATVCDQGPTNMGALNLLKTWGHSTEPHYFFLDGKKVFIIYDVPHLFKSIRNNFLQAGEMIMDNKKGKWAHLIKLEEKNSSTLHFKKISKLHVNPKFRTKMKVKLAAQILSNTVAAILKLQAESVENQGERQEILQTAYIVEDLDQLFDCTNGPASRSDIKRNIRQNVSKNSFHHKRWIEFKMKLKTLHFLKSDSQLRLRNIRCINGYLITLSSLQDIWTYLNTVKNFKYMNLRQFNQDALENLFGQIRQHSPTNRNPTCHHFTSALKSAILTRLSAPLSKGSNCQEDYNEIIVDFQDIVFPKKNYHPVKHTENATEADSYHVEVDDFQDVPILHIVENTEQQNYLADIEKKFKKFENQPTVYVSGYLASALLKGVECLKCINALRVSNPQTNTIYNYIALREWWTDKTSLTYPTLPLCKAIDDATHLFDTIIKPHIFYENIRNYFKTEILTHLDISWMCDVHKNVMIDKLLERVSLLLIRNHCKQNNRSFALSEEASADAVKKAQQQGFAK</sequence>
<evidence type="ECO:0000256" key="4">
    <source>
        <dbReference type="ARBA" id="ARBA00023125"/>
    </source>
</evidence>
<dbReference type="Pfam" id="PF21789">
    <property type="entry name" value="TNP-like_RNaseH_C"/>
    <property type="match status" value="1"/>
</dbReference>
<proteinExistence type="predicted"/>
<dbReference type="PROSITE" id="PS50950">
    <property type="entry name" value="ZF_THAP"/>
    <property type="match status" value="1"/>
</dbReference>
<dbReference type="Pfam" id="PF21788">
    <property type="entry name" value="TNP-like_GBD"/>
    <property type="match status" value="1"/>
</dbReference>
<dbReference type="InterPro" id="IPR048365">
    <property type="entry name" value="TNP-like_RNaseH_N"/>
</dbReference>
<dbReference type="GO" id="GO:0008270">
    <property type="term" value="F:zinc ion binding"/>
    <property type="evidence" value="ECO:0007669"/>
    <property type="project" value="UniProtKB-KW"/>
</dbReference>
<dbReference type="AlphaFoldDB" id="A0AAU9TVG2"/>
<evidence type="ECO:0000313" key="8">
    <source>
        <dbReference type="Proteomes" id="UP001153954"/>
    </source>
</evidence>
<dbReference type="InterPro" id="IPR006612">
    <property type="entry name" value="THAP_Znf"/>
</dbReference>
<keyword evidence="4 5" id="KW-0238">DNA-binding</keyword>
<reference evidence="7" key="1">
    <citation type="submission" date="2022-03" db="EMBL/GenBank/DDBJ databases">
        <authorList>
            <person name="Tunstrom K."/>
        </authorList>
    </citation>
    <scope>NUCLEOTIDE SEQUENCE</scope>
</reference>
<organism evidence="7 8">
    <name type="scientific">Euphydryas editha</name>
    <name type="common">Edith's checkerspot</name>
    <dbReference type="NCBI Taxonomy" id="104508"/>
    <lineage>
        <taxon>Eukaryota</taxon>
        <taxon>Metazoa</taxon>
        <taxon>Ecdysozoa</taxon>
        <taxon>Arthropoda</taxon>
        <taxon>Hexapoda</taxon>
        <taxon>Insecta</taxon>
        <taxon>Pterygota</taxon>
        <taxon>Neoptera</taxon>
        <taxon>Endopterygota</taxon>
        <taxon>Lepidoptera</taxon>
        <taxon>Glossata</taxon>
        <taxon>Ditrysia</taxon>
        <taxon>Papilionoidea</taxon>
        <taxon>Nymphalidae</taxon>
        <taxon>Nymphalinae</taxon>
        <taxon>Euphydryas</taxon>
    </lineage>
</organism>
<evidence type="ECO:0000256" key="3">
    <source>
        <dbReference type="ARBA" id="ARBA00022833"/>
    </source>
</evidence>
<evidence type="ECO:0000256" key="1">
    <source>
        <dbReference type="ARBA" id="ARBA00022723"/>
    </source>
</evidence>
<keyword evidence="2 5" id="KW-0863">Zinc-finger</keyword>
<dbReference type="Pfam" id="PF05485">
    <property type="entry name" value="THAP"/>
    <property type="match status" value="1"/>
</dbReference>
<evidence type="ECO:0000259" key="6">
    <source>
        <dbReference type="PROSITE" id="PS50950"/>
    </source>
</evidence>
<dbReference type="SMART" id="SM00980">
    <property type="entry name" value="THAP"/>
    <property type="match status" value="1"/>
</dbReference>
<evidence type="ECO:0000256" key="2">
    <source>
        <dbReference type="ARBA" id="ARBA00022771"/>
    </source>
</evidence>
<dbReference type="EMBL" id="CAKOGL010000008">
    <property type="protein sequence ID" value="CAH2089454.1"/>
    <property type="molecule type" value="Genomic_DNA"/>
</dbReference>
<accession>A0AAU9TVG2</accession>
<dbReference type="GO" id="GO:0003677">
    <property type="term" value="F:DNA binding"/>
    <property type="evidence" value="ECO:0007669"/>
    <property type="project" value="UniProtKB-UniRule"/>
</dbReference>
<gene>
    <name evidence="7" type="ORF">EEDITHA_LOCUS5505</name>
</gene>